<gene>
    <name evidence="2" type="ORF">KV396_07730</name>
</gene>
<evidence type="ECO:0000256" key="1">
    <source>
        <dbReference type="SAM" id="Phobius"/>
    </source>
</evidence>
<dbReference type="Proteomes" id="UP000831963">
    <property type="component" value="Chromosome"/>
</dbReference>
<evidence type="ECO:0000313" key="3">
    <source>
        <dbReference type="Proteomes" id="UP000831963"/>
    </source>
</evidence>
<dbReference type="EMBL" id="CP078077">
    <property type="protein sequence ID" value="UPL14367.1"/>
    <property type="molecule type" value="Genomic_DNA"/>
</dbReference>
<sequence>MTEAEPNPYRHLVALAAGIVALIVFLTFTSGVIGYLVAIVVAGAAVFVGHRALRDRGRFLLAAILGLVLSYFVLITSVGLLVVRLTRLG</sequence>
<keyword evidence="3" id="KW-1185">Reference proteome</keyword>
<feature type="transmembrane region" description="Helical" evidence="1">
    <location>
        <begin position="60"/>
        <end position="83"/>
    </location>
</feature>
<evidence type="ECO:0000313" key="2">
    <source>
        <dbReference type="EMBL" id="UPL14367.1"/>
    </source>
</evidence>
<reference evidence="2 3" key="1">
    <citation type="submission" date="2021-06" db="EMBL/GenBank/DDBJ databases">
        <title>Genome-based taxonomic framework of Microbacterium strains isolated from marine environment, the description of four new species and reclassification of four preexisting species.</title>
        <authorList>
            <person name="Lee S.D."/>
            <person name="Kim S.-M."/>
            <person name="Byeon Y.-S."/>
            <person name="Yang H.L."/>
            <person name="Kim I.S."/>
        </authorList>
    </citation>
    <scope>NUCLEOTIDE SEQUENCE [LARGE SCALE GENOMIC DNA]</scope>
    <source>
        <strain evidence="2 3">SSW1-36</strain>
    </source>
</reference>
<organism evidence="2 3">
    <name type="scientific">Microbacterium galbinum</name>
    <dbReference type="NCBI Taxonomy" id="2851646"/>
    <lineage>
        <taxon>Bacteria</taxon>
        <taxon>Bacillati</taxon>
        <taxon>Actinomycetota</taxon>
        <taxon>Actinomycetes</taxon>
        <taxon>Micrococcales</taxon>
        <taxon>Microbacteriaceae</taxon>
        <taxon>Microbacterium</taxon>
    </lineage>
</organism>
<name>A0ABY4IQN3_9MICO</name>
<dbReference type="RefSeq" id="WP_247957429.1">
    <property type="nucleotide sequence ID" value="NZ_CP078077.1"/>
</dbReference>
<protein>
    <recommendedName>
        <fullName evidence="4">DUF4190 domain-containing protein</fullName>
    </recommendedName>
</protein>
<accession>A0ABY4IQN3</accession>
<keyword evidence="1" id="KW-0472">Membrane</keyword>
<proteinExistence type="predicted"/>
<evidence type="ECO:0008006" key="4">
    <source>
        <dbReference type="Google" id="ProtNLM"/>
    </source>
</evidence>
<keyword evidence="1" id="KW-0812">Transmembrane</keyword>
<feature type="transmembrane region" description="Helical" evidence="1">
    <location>
        <begin position="12"/>
        <end position="29"/>
    </location>
</feature>
<keyword evidence="1" id="KW-1133">Transmembrane helix</keyword>